<evidence type="ECO:0000256" key="1">
    <source>
        <dbReference type="ARBA" id="ARBA00022559"/>
    </source>
</evidence>
<dbReference type="EMBL" id="RSCD01000030">
    <property type="protein sequence ID" value="RSH81430.1"/>
    <property type="molecule type" value="Genomic_DNA"/>
</dbReference>
<dbReference type="Proteomes" id="UP000279259">
    <property type="component" value="Unassembled WGS sequence"/>
</dbReference>
<evidence type="ECO:0000256" key="2">
    <source>
        <dbReference type="ARBA" id="ARBA00022862"/>
    </source>
</evidence>
<dbReference type="InterPro" id="IPR019479">
    <property type="entry name" value="Peroxiredoxin_C"/>
</dbReference>
<feature type="domain" description="Thioredoxin" evidence="6">
    <location>
        <begin position="3"/>
        <end position="186"/>
    </location>
</feature>
<keyword evidence="1" id="KW-0575">Peroxidase</keyword>
<reference evidence="7 8" key="1">
    <citation type="submission" date="2018-11" db="EMBL/GenBank/DDBJ databases">
        <title>Genome sequence of Saitozyma podzolica DSM 27192.</title>
        <authorList>
            <person name="Aliyu H."/>
            <person name="Gorte O."/>
            <person name="Ochsenreither K."/>
        </authorList>
    </citation>
    <scope>NUCLEOTIDE SEQUENCE [LARGE SCALE GENOMIC DNA]</scope>
    <source>
        <strain evidence="7 8">DSM 27192</strain>
    </source>
</reference>
<evidence type="ECO:0000256" key="5">
    <source>
        <dbReference type="ARBA" id="ARBA00025719"/>
    </source>
</evidence>
<name>A0A427XRG6_9TREE</name>
<comment type="similarity">
    <text evidence="5">Belongs to the peroxiredoxin family. Prx6 subfamily.</text>
</comment>
<dbReference type="OrthoDB" id="2996783at2759"/>
<comment type="caution">
    <text evidence="7">The sequence shown here is derived from an EMBL/GenBank/DDBJ whole genome shotgun (WGS) entry which is preliminary data.</text>
</comment>
<keyword evidence="2" id="KW-0049">Antioxidant</keyword>
<evidence type="ECO:0000313" key="7">
    <source>
        <dbReference type="EMBL" id="RSH81430.1"/>
    </source>
</evidence>
<dbReference type="GO" id="GO:0051920">
    <property type="term" value="F:peroxiredoxin activity"/>
    <property type="evidence" value="ECO:0007669"/>
    <property type="project" value="InterPro"/>
</dbReference>
<evidence type="ECO:0000256" key="4">
    <source>
        <dbReference type="ARBA" id="ARBA00023284"/>
    </source>
</evidence>
<organism evidence="7 8">
    <name type="scientific">Saitozyma podzolica</name>
    <dbReference type="NCBI Taxonomy" id="1890683"/>
    <lineage>
        <taxon>Eukaryota</taxon>
        <taxon>Fungi</taxon>
        <taxon>Dikarya</taxon>
        <taxon>Basidiomycota</taxon>
        <taxon>Agaricomycotina</taxon>
        <taxon>Tremellomycetes</taxon>
        <taxon>Tremellales</taxon>
        <taxon>Trimorphomycetaceae</taxon>
        <taxon>Saitozyma</taxon>
    </lineage>
</organism>
<sequence length="286" mass="31163">MALRLGDIAPDFEADTSKGPIRFHDYINNSWAILFSHPDDYPACGTLAGNEFDSPLTSQTPVCTTELSAVALSYADFQSRGVKLIGLSANDVSSHAGWIKDIDNLAPGSANVDFPIIADADRKVSTLYGMLDNLDKTNVDKKGIPFTVRTVFVIDPAKQIRLTIAYPASTGRNFPELLRVIDSLQLGDKYKITTPANWQPGEKVIVHPSVQGEKVKELFGDKVETVYSLRHVGFTLAAPVSSPLPSAFSHFMILLRVRSASILLPHPHSITPYSLTPSVLHNPSPP</sequence>
<dbReference type="AlphaFoldDB" id="A0A427XRG6"/>
<dbReference type="InterPro" id="IPR036249">
    <property type="entry name" value="Thioredoxin-like_sf"/>
</dbReference>
<dbReference type="GO" id="GO:0005829">
    <property type="term" value="C:cytosol"/>
    <property type="evidence" value="ECO:0007669"/>
    <property type="project" value="TreeGrafter"/>
</dbReference>
<dbReference type="Pfam" id="PF00578">
    <property type="entry name" value="AhpC-TSA"/>
    <property type="match status" value="1"/>
</dbReference>
<dbReference type="Pfam" id="PF10417">
    <property type="entry name" value="1-cysPrx_C"/>
    <property type="match status" value="1"/>
</dbReference>
<dbReference type="InterPro" id="IPR013766">
    <property type="entry name" value="Thioredoxin_domain"/>
</dbReference>
<dbReference type="STRING" id="1890683.A0A427XRG6"/>
<keyword evidence="3" id="KW-0560">Oxidoreductase</keyword>
<gene>
    <name evidence="7" type="ORF">EHS25_006786</name>
</gene>
<keyword evidence="4" id="KW-0676">Redox-active center</keyword>
<dbReference type="SUPFAM" id="SSF52833">
    <property type="entry name" value="Thioredoxin-like"/>
    <property type="match status" value="1"/>
</dbReference>
<evidence type="ECO:0000259" key="6">
    <source>
        <dbReference type="PROSITE" id="PS51352"/>
    </source>
</evidence>
<dbReference type="InterPro" id="IPR045020">
    <property type="entry name" value="PRX_1cys"/>
</dbReference>
<accession>A0A427XRG6</accession>
<proteinExistence type="inferred from homology"/>
<evidence type="ECO:0000256" key="3">
    <source>
        <dbReference type="ARBA" id="ARBA00023002"/>
    </source>
</evidence>
<dbReference type="CDD" id="cd03016">
    <property type="entry name" value="PRX_1cys"/>
    <property type="match status" value="1"/>
</dbReference>
<dbReference type="Gene3D" id="3.30.1020.10">
    <property type="entry name" value="Antioxidant, Horf6, Chain A, domain2"/>
    <property type="match status" value="1"/>
</dbReference>
<dbReference type="Gene3D" id="3.40.30.10">
    <property type="entry name" value="Glutaredoxin"/>
    <property type="match status" value="1"/>
</dbReference>
<dbReference type="PANTHER" id="PTHR43503:SF4">
    <property type="entry name" value="PEROXIREDOXIN-6"/>
    <property type="match status" value="1"/>
</dbReference>
<dbReference type="PROSITE" id="PS51352">
    <property type="entry name" value="THIOREDOXIN_2"/>
    <property type="match status" value="1"/>
</dbReference>
<keyword evidence="8" id="KW-1185">Reference proteome</keyword>
<dbReference type="GO" id="GO:0045454">
    <property type="term" value="P:cell redox homeostasis"/>
    <property type="evidence" value="ECO:0007669"/>
    <property type="project" value="TreeGrafter"/>
</dbReference>
<evidence type="ECO:0000313" key="8">
    <source>
        <dbReference type="Proteomes" id="UP000279259"/>
    </source>
</evidence>
<protein>
    <recommendedName>
        <fullName evidence="6">Thioredoxin domain-containing protein</fullName>
    </recommendedName>
</protein>
<dbReference type="InterPro" id="IPR000866">
    <property type="entry name" value="AhpC/TSA"/>
</dbReference>
<dbReference type="GO" id="GO:0005739">
    <property type="term" value="C:mitochondrion"/>
    <property type="evidence" value="ECO:0007669"/>
    <property type="project" value="TreeGrafter"/>
</dbReference>
<dbReference type="PANTHER" id="PTHR43503">
    <property type="entry name" value="MCG48959-RELATED"/>
    <property type="match status" value="1"/>
</dbReference>